<dbReference type="SUPFAM" id="SSF88659">
    <property type="entry name" value="Sigma3 and sigma4 domains of RNA polymerase sigma factors"/>
    <property type="match status" value="1"/>
</dbReference>
<feature type="domain" description="RNA polymerase sigma-70 region 2" evidence="1">
    <location>
        <begin position="28"/>
        <end position="75"/>
    </location>
</feature>
<dbReference type="InterPro" id="IPR013325">
    <property type="entry name" value="RNA_pol_sigma_r2"/>
</dbReference>
<evidence type="ECO:0000313" key="3">
    <source>
        <dbReference type="EMBL" id="GBF50350.1"/>
    </source>
</evidence>
<accession>A0A2P2E0E5</accession>
<dbReference type="SUPFAM" id="SSF88946">
    <property type="entry name" value="Sigma2 domain of RNA polymerase sigma factors"/>
    <property type="match status" value="1"/>
</dbReference>
<dbReference type="PANTHER" id="PTHR47756">
    <property type="entry name" value="BLL6612 PROTEIN-RELATED"/>
    <property type="match status" value="1"/>
</dbReference>
<dbReference type="NCBIfam" id="TIGR02937">
    <property type="entry name" value="sigma70-ECF"/>
    <property type="match status" value="1"/>
</dbReference>
<reference evidence="3 4" key="1">
    <citation type="submission" date="2018-02" db="EMBL/GenBank/DDBJ databases">
        <title>Novel Leptospira species isolated from soil and water in Japan.</title>
        <authorList>
            <person name="Nakao R."/>
            <person name="Masuzawa T."/>
        </authorList>
    </citation>
    <scope>NUCLEOTIDE SEQUENCE [LARGE SCALE GENOMIC DNA]</scope>
    <source>
        <strain evidence="3 4">YH101</strain>
    </source>
</reference>
<sequence length="411" mass="48167">MKEKQLTQIYREESRNLTATLIKIFGFSYFEEIEDAVQETFLSAFEVWKLKGLPENPKAWLYAVAKNKILSKIQKIKNREKILEKNLNIFPKEFHLEAVWEKEIQSIDDNTLQVLFAISHPSLPVDSQIALALKTSFGFTVKEIAELQMMEEETIQKKLYRARQTIQNQSLSMAFPPRQELEERRASVLKIIYLVFTQGHYGHSKKGILQIDLMREALRLSLLLSQNQTLKSYDVDALVALFAFHSSRLESRVAETPYLLAIDHQDRTKWNQELIQFGNIYLTKSLEASRRLQTDYQVEAMIAMMHTREDNKEKWEILSDLNEQLFRLTENKTVFLNQVYSVFRSKGRIDALALLSTQNNIPESVYFHLLLAYIWKQENRDLANSHLESAQRLAKTQEERETILFNWNLSP</sequence>
<evidence type="ECO:0000259" key="1">
    <source>
        <dbReference type="Pfam" id="PF04542"/>
    </source>
</evidence>
<dbReference type="InterPro" id="IPR007627">
    <property type="entry name" value="RNA_pol_sigma70_r2"/>
</dbReference>
<dbReference type="OrthoDB" id="9780299at2"/>
<evidence type="ECO:0000313" key="4">
    <source>
        <dbReference type="Proteomes" id="UP000245133"/>
    </source>
</evidence>
<dbReference type="PANTHER" id="PTHR47756:SF2">
    <property type="entry name" value="BLL6612 PROTEIN"/>
    <property type="match status" value="1"/>
</dbReference>
<dbReference type="InterPro" id="IPR036388">
    <property type="entry name" value="WH-like_DNA-bd_sf"/>
</dbReference>
<dbReference type="Pfam" id="PF04542">
    <property type="entry name" value="Sigma70_r2"/>
    <property type="match status" value="1"/>
</dbReference>
<dbReference type="AlphaFoldDB" id="A0A2P2E0E5"/>
<feature type="domain" description="DUF6596" evidence="2">
    <location>
        <begin position="184"/>
        <end position="285"/>
    </location>
</feature>
<dbReference type="InterPro" id="IPR014284">
    <property type="entry name" value="RNA_pol_sigma-70_dom"/>
</dbReference>
<name>A0A2P2E0E5_9LEPT</name>
<gene>
    <name evidence="3" type="ORF">LPTSP4_18750</name>
</gene>
<dbReference type="InterPro" id="IPR046531">
    <property type="entry name" value="DUF6596"/>
</dbReference>
<dbReference type="EMBL" id="BFBB01000004">
    <property type="protein sequence ID" value="GBF50350.1"/>
    <property type="molecule type" value="Genomic_DNA"/>
</dbReference>
<organism evidence="3 4">
    <name type="scientific">Leptospira ryugenii</name>
    <dbReference type="NCBI Taxonomy" id="1917863"/>
    <lineage>
        <taxon>Bacteria</taxon>
        <taxon>Pseudomonadati</taxon>
        <taxon>Spirochaetota</taxon>
        <taxon>Spirochaetia</taxon>
        <taxon>Leptospirales</taxon>
        <taxon>Leptospiraceae</taxon>
        <taxon>Leptospira</taxon>
    </lineage>
</organism>
<comment type="caution">
    <text evidence="3">The sequence shown here is derived from an EMBL/GenBank/DDBJ whole genome shotgun (WGS) entry which is preliminary data.</text>
</comment>
<dbReference type="GO" id="GO:0006352">
    <property type="term" value="P:DNA-templated transcription initiation"/>
    <property type="evidence" value="ECO:0007669"/>
    <property type="project" value="InterPro"/>
</dbReference>
<dbReference type="Gene3D" id="1.10.1740.10">
    <property type="match status" value="1"/>
</dbReference>
<protein>
    <submittedName>
        <fullName evidence="3">Putative RNA polymerase sigma factor containing a TPR repeat domain</fullName>
    </submittedName>
</protein>
<dbReference type="GO" id="GO:0003700">
    <property type="term" value="F:DNA-binding transcription factor activity"/>
    <property type="evidence" value="ECO:0007669"/>
    <property type="project" value="InterPro"/>
</dbReference>
<proteinExistence type="predicted"/>
<dbReference type="RefSeq" id="WP_108976176.1">
    <property type="nucleotide sequence ID" value="NZ_BFBB01000004.1"/>
</dbReference>
<dbReference type="Pfam" id="PF20239">
    <property type="entry name" value="DUF6596"/>
    <property type="match status" value="1"/>
</dbReference>
<evidence type="ECO:0000259" key="2">
    <source>
        <dbReference type="Pfam" id="PF20239"/>
    </source>
</evidence>
<dbReference type="Proteomes" id="UP000245133">
    <property type="component" value="Unassembled WGS sequence"/>
</dbReference>
<dbReference type="Gene3D" id="1.10.10.10">
    <property type="entry name" value="Winged helix-like DNA-binding domain superfamily/Winged helix DNA-binding domain"/>
    <property type="match status" value="1"/>
</dbReference>
<keyword evidence="4" id="KW-1185">Reference proteome</keyword>
<dbReference type="InterPro" id="IPR013324">
    <property type="entry name" value="RNA_pol_sigma_r3/r4-like"/>
</dbReference>